<dbReference type="AlphaFoldDB" id="A0A917RTE7"/>
<dbReference type="InterPro" id="IPR003540">
    <property type="entry name" value="ADP-ribosyltransferase"/>
</dbReference>
<dbReference type="SUPFAM" id="SSF56399">
    <property type="entry name" value="ADP-ribosylation"/>
    <property type="match status" value="1"/>
</dbReference>
<sequence>MLKSVDLFKISRDKLEYISGDVSDMMNGHTLSCSGFARSAASVHDDLDRDLGADLDREVELPWPENPPPREGPEWNKYISDWLRYWDDNPSAADDFLDLDTYLMSYDFREINAALRNRHNTPIPADMQQMIDGAVRALQRLPKFQGQVFRHVDLPPEVLQQYVPGNTVTEEAFTSTTITPGGVPWLRSRPVEMRIESRTGRDMRYVPLTIRGEDEVLFAPGTRFRVTDRYEDSGRTVITMVENI</sequence>
<keyword evidence="3" id="KW-1185">Reference proteome</keyword>
<name>A0A917RTE7_9NOCA</name>
<evidence type="ECO:0000313" key="2">
    <source>
        <dbReference type="EMBL" id="GGL27975.1"/>
    </source>
</evidence>
<protein>
    <recommendedName>
        <fullName evidence="1">ADP ribosyltransferase domain-containing protein</fullName>
    </recommendedName>
</protein>
<evidence type="ECO:0000313" key="3">
    <source>
        <dbReference type="Proteomes" id="UP000638263"/>
    </source>
</evidence>
<dbReference type="Pfam" id="PF03496">
    <property type="entry name" value="ADPrib_exo_Tox"/>
    <property type="match status" value="1"/>
</dbReference>
<dbReference type="EMBL" id="BMMH01000011">
    <property type="protein sequence ID" value="GGL27975.1"/>
    <property type="molecule type" value="Genomic_DNA"/>
</dbReference>
<evidence type="ECO:0000259" key="1">
    <source>
        <dbReference type="Pfam" id="PF03496"/>
    </source>
</evidence>
<organism evidence="2 3">
    <name type="scientific">Nocardia jinanensis</name>
    <dbReference type="NCBI Taxonomy" id="382504"/>
    <lineage>
        <taxon>Bacteria</taxon>
        <taxon>Bacillati</taxon>
        <taxon>Actinomycetota</taxon>
        <taxon>Actinomycetes</taxon>
        <taxon>Mycobacteriales</taxon>
        <taxon>Nocardiaceae</taxon>
        <taxon>Nocardia</taxon>
    </lineage>
</organism>
<accession>A0A917RTE7</accession>
<dbReference type="Gene3D" id="3.90.176.10">
    <property type="entry name" value="Toxin ADP-ribosyltransferase, Chain A, domain 1"/>
    <property type="match status" value="1"/>
</dbReference>
<reference evidence="2" key="1">
    <citation type="journal article" date="2014" name="Int. J. Syst. Evol. Microbiol.">
        <title>Complete genome sequence of Corynebacterium casei LMG S-19264T (=DSM 44701T), isolated from a smear-ripened cheese.</title>
        <authorList>
            <consortium name="US DOE Joint Genome Institute (JGI-PGF)"/>
            <person name="Walter F."/>
            <person name="Albersmeier A."/>
            <person name="Kalinowski J."/>
            <person name="Ruckert C."/>
        </authorList>
    </citation>
    <scope>NUCLEOTIDE SEQUENCE</scope>
    <source>
        <strain evidence="2">CGMCC 4.3508</strain>
    </source>
</reference>
<proteinExistence type="predicted"/>
<feature type="domain" description="ADP ribosyltransferase" evidence="1">
    <location>
        <begin position="84"/>
        <end position="235"/>
    </location>
</feature>
<gene>
    <name evidence="2" type="ORF">GCM10011588_48510</name>
</gene>
<reference evidence="2" key="2">
    <citation type="submission" date="2020-09" db="EMBL/GenBank/DDBJ databases">
        <authorList>
            <person name="Sun Q."/>
            <person name="Zhou Y."/>
        </authorList>
    </citation>
    <scope>NUCLEOTIDE SEQUENCE</scope>
    <source>
        <strain evidence="2">CGMCC 4.3508</strain>
    </source>
</reference>
<comment type="caution">
    <text evidence="2">The sequence shown here is derived from an EMBL/GenBank/DDBJ whole genome shotgun (WGS) entry which is preliminary data.</text>
</comment>
<dbReference type="Proteomes" id="UP000638263">
    <property type="component" value="Unassembled WGS sequence"/>
</dbReference>
<dbReference type="PROSITE" id="PS51996">
    <property type="entry name" value="TR_MART"/>
    <property type="match status" value="1"/>
</dbReference>
<dbReference type="GO" id="GO:0005576">
    <property type="term" value="C:extracellular region"/>
    <property type="evidence" value="ECO:0007669"/>
    <property type="project" value="InterPro"/>
</dbReference>